<name>A0A5C6CPD5_9BACT</name>
<dbReference type="AlphaFoldDB" id="A0A5C6CPD5"/>
<accession>A0A5C6CPD5</accession>
<proteinExistence type="predicted"/>
<keyword evidence="2" id="KW-1185">Reference proteome</keyword>
<sequence>MVDTEAEGVRHDRSFKMPTLITPALRRSVDRGRTAILNISSLDFVIHDEGGEFRRSDPRHVLLGKSLRFFGCYVCKYFITPGCHSLSPTSS</sequence>
<dbReference type="Proteomes" id="UP000316304">
    <property type="component" value="Unassembled WGS sequence"/>
</dbReference>
<protein>
    <submittedName>
        <fullName evidence="1">Uncharacterized protein</fullName>
    </submittedName>
</protein>
<gene>
    <name evidence="1" type="ORF">Pla52o_01750</name>
</gene>
<dbReference type="EMBL" id="SJPT01000001">
    <property type="protein sequence ID" value="TWU26322.1"/>
    <property type="molecule type" value="Genomic_DNA"/>
</dbReference>
<organism evidence="1 2">
    <name type="scientific">Novipirellula galeiformis</name>
    <dbReference type="NCBI Taxonomy" id="2528004"/>
    <lineage>
        <taxon>Bacteria</taxon>
        <taxon>Pseudomonadati</taxon>
        <taxon>Planctomycetota</taxon>
        <taxon>Planctomycetia</taxon>
        <taxon>Pirellulales</taxon>
        <taxon>Pirellulaceae</taxon>
        <taxon>Novipirellula</taxon>
    </lineage>
</organism>
<comment type="caution">
    <text evidence="1">The sequence shown here is derived from an EMBL/GenBank/DDBJ whole genome shotgun (WGS) entry which is preliminary data.</text>
</comment>
<reference evidence="1 2" key="1">
    <citation type="submission" date="2019-02" db="EMBL/GenBank/DDBJ databases">
        <title>Deep-cultivation of Planctomycetes and their phenomic and genomic characterization uncovers novel biology.</title>
        <authorList>
            <person name="Wiegand S."/>
            <person name="Jogler M."/>
            <person name="Boedeker C."/>
            <person name="Pinto D."/>
            <person name="Vollmers J."/>
            <person name="Rivas-Marin E."/>
            <person name="Kohn T."/>
            <person name="Peeters S.H."/>
            <person name="Heuer A."/>
            <person name="Rast P."/>
            <person name="Oberbeckmann S."/>
            <person name="Bunk B."/>
            <person name="Jeske O."/>
            <person name="Meyerdierks A."/>
            <person name="Storesund J.E."/>
            <person name="Kallscheuer N."/>
            <person name="Luecker S."/>
            <person name="Lage O.M."/>
            <person name="Pohl T."/>
            <person name="Merkel B.J."/>
            <person name="Hornburger P."/>
            <person name="Mueller R.-W."/>
            <person name="Bruemmer F."/>
            <person name="Labrenz M."/>
            <person name="Spormann A.M."/>
            <person name="Op Den Camp H."/>
            <person name="Overmann J."/>
            <person name="Amann R."/>
            <person name="Jetten M.S.M."/>
            <person name="Mascher T."/>
            <person name="Medema M.H."/>
            <person name="Devos D.P."/>
            <person name="Kaster A.-K."/>
            <person name="Ovreas L."/>
            <person name="Rohde M."/>
            <person name="Galperin M.Y."/>
            <person name="Jogler C."/>
        </authorList>
    </citation>
    <scope>NUCLEOTIDE SEQUENCE [LARGE SCALE GENOMIC DNA]</scope>
    <source>
        <strain evidence="1 2">Pla52o</strain>
    </source>
</reference>
<evidence type="ECO:0000313" key="1">
    <source>
        <dbReference type="EMBL" id="TWU26322.1"/>
    </source>
</evidence>
<evidence type="ECO:0000313" key="2">
    <source>
        <dbReference type="Proteomes" id="UP000316304"/>
    </source>
</evidence>